<dbReference type="PANTHER" id="PTHR30176">
    <property type="entry name" value="FERREDOXIN-TYPE PROTEIN NAPH"/>
    <property type="match status" value="1"/>
</dbReference>
<dbReference type="PROSITE" id="PS00198">
    <property type="entry name" value="4FE4S_FER_1"/>
    <property type="match status" value="1"/>
</dbReference>
<feature type="domain" description="4Fe-4S ferredoxin-type" evidence="9">
    <location>
        <begin position="267"/>
        <end position="296"/>
    </location>
</feature>
<dbReference type="Pfam" id="PF12801">
    <property type="entry name" value="Fer4_5"/>
    <property type="match status" value="1"/>
</dbReference>
<feature type="transmembrane region" description="Helical" evidence="8">
    <location>
        <begin position="209"/>
        <end position="226"/>
    </location>
</feature>
<dbReference type="Pfam" id="PF13746">
    <property type="entry name" value="Fer4_18"/>
    <property type="match status" value="1"/>
</dbReference>
<evidence type="ECO:0000259" key="9">
    <source>
        <dbReference type="PROSITE" id="PS51379"/>
    </source>
</evidence>
<comment type="caution">
    <text evidence="10">The sequence shown here is derived from an EMBL/GenBank/DDBJ whole genome shotgun (WGS) entry which is preliminary data.</text>
</comment>
<evidence type="ECO:0000256" key="3">
    <source>
        <dbReference type="ARBA" id="ARBA00022723"/>
    </source>
</evidence>
<keyword evidence="4" id="KW-0249">Electron transport</keyword>
<dbReference type="InterPro" id="IPR051684">
    <property type="entry name" value="Electron_Trans/Redox"/>
</dbReference>
<keyword evidence="3" id="KW-0479">Metal-binding</keyword>
<evidence type="ECO:0000313" key="11">
    <source>
        <dbReference type="Proteomes" id="UP000024547"/>
    </source>
</evidence>
<dbReference type="GO" id="GO:0005886">
    <property type="term" value="C:plasma membrane"/>
    <property type="evidence" value="ECO:0007669"/>
    <property type="project" value="TreeGrafter"/>
</dbReference>
<keyword evidence="1" id="KW-0813">Transport</keyword>
<keyword evidence="8" id="KW-0472">Membrane</keyword>
<protein>
    <recommendedName>
        <fullName evidence="9">4Fe-4S ferredoxin-type domain-containing protein</fullName>
    </recommendedName>
</protein>
<dbReference type="STRING" id="1280948.HY36_15665"/>
<gene>
    <name evidence="10" type="ORF">HY36_15665</name>
</gene>
<keyword evidence="5" id="KW-0408">Iron</keyword>
<evidence type="ECO:0000313" key="10">
    <source>
        <dbReference type="EMBL" id="KCZ62502.1"/>
    </source>
</evidence>
<dbReference type="GO" id="GO:0046872">
    <property type="term" value="F:metal ion binding"/>
    <property type="evidence" value="ECO:0007669"/>
    <property type="project" value="UniProtKB-KW"/>
</dbReference>
<keyword evidence="8" id="KW-0812">Transmembrane</keyword>
<dbReference type="GO" id="GO:0051539">
    <property type="term" value="F:4 iron, 4 sulfur cluster binding"/>
    <property type="evidence" value="ECO:0007669"/>
    <property type="project" value="UniProtKB-KW"/>
</dbReference>
<evidence type="ECO:0000256" key="1">
    <source>
        <dbReference type="ARBA" id="ARBA00022448"/>
    </source>
</evidence>
<dbReference type="InterPro" id="IPR017900">
    <property type="entry name" value="4Fe4S_Fe_S_CS"/>
</dbReference>
<dbReference type="Gene3D" id="1.10.1060.10">
    <property type="entry name" value="Alpha-helical ferredoxin"/>
    <property type="match status" value="1"/>
</dbReference>
<dbReference type="PATRIC" id="fig|1280948.3.peg.1366"/>
<evidence type="ECO:0000256" key="7">
    <source>
        <dbReference type="SAM" id="MobiDB-lite"/>
    </source>
</evidence>
<sequence length="490" mass="54833">MASSTLIDKTATLPAQQGGEPPRHEDLYAKRKQIYPKLAHGKFRMVKWLVMAATLGVYYGLPWVRWNRGEGVPDQAVLADFASEKFYFFFIELWPQDIHFMAGGLILAALLLFLVTSLLGRVWCGYTCPQTVWTDLYIWVERAFEGDRAARMRLDKAPWSVNKLSRKLGKHAVWLIIAFWTGGAFILYWHDAPTVAAGWFKGEAPLTAYWFAGILTLTTYFLAGTMREQVCTYMCPWPRIQGALTDEQALNVTYRYDRGEPRGPKRKSESWDERGDCIDCDQCVQVCPMGIDIRDGEQLECIHCALCIDACDEMMVKIGRPKGLIAYDTQIAVAARNEGCTPPKHKIIRARTLLYAVVMSVIGVLMVWGLATKSTLETNVLKDRSPPYVMLSDGRIQNGYTLKLVNKASEPRTMLLDIAGPGGLSFKVIGMDHEGSETLELPVEGFGVDRYRILVAAEAGAPRPQITFTVTDAETGEADVNMSSFRGAEQ</sequence>
<dbReference type="EMBL" id="AWFH01000009">
    <property type="protein sequence ID" value="KCZ62502.1"/>
    <property type="molecule type" value="Genomic_DNA"/>
</dbReference>
<reference evidence="10 11" key="1">
    <citation type="journal article" date="2014" name="Antonie Van Leeuwenhoek">
        <title>Hyphomonas beringensis sp. nov. and Hyphomonas chukchiensis sp. nov., isolated from surface seawater of the Bering Sea and Chukchi Sea.</title>
        <authorList>
            <person name="Li C."/>
            <person name="Lai Q."/>
            <person name="Li G."/>
            <person name="Dong C."/>
            <person name="Wang J."/>
            <person name="Liao Y."/>
            <person name="Shao Z."/>
        </authorList>
    </citation>
    <scope>NUCLEOTIDE SEQUENCE [LARGE SCALE GENOMIC DNA]</scope>
    <source>
        <strain evidence="10 11">22II1-22F38</strain>
    </source>
</reference>
<dbReference type="RefSeq" id="WP_081806070.1">
    <property type="nucleotide sequence ID" value="NZ_AWFH01000009.1"/>
</dbReference>
<evidence type="ECO:0000256" key="6">
    <source>
        <dbReference type="ARBA" id="ARBA00023014"/>
    </source>
</evidence>
<dbReference type="OrthoDB" id="9811700at2"/>
<dbReference type="Gene3D" id="2.60.40.10">
    <property type="entry name" value="Immunoglobulins"/>
    <property type="match status" value="1"/>
</dbReference>
<dbReference type="InterPro" id="IPR014116">
    <property type="entry name" value="Cyt_c_oxidase_cbb3_FixG"/>
</dbReference>
<accession>A0A059E4N2</accession>
<keyword evidence="11" id="KW-1185">Reference proteome</keyword>
<dbReference type="Proteomes" id="UP000024547">
    <property type="component" value="Unassembled WGS sequence"/>
</dbReference>
<evidence type="ECO:0000256" key="8">
    <source>
        <dbReference type="SAM" id="Phobius"/>
    </source>
</evidence>
<keyword evidence="8" id="KW-1133">Transmembrane helix</keyword>
<dbReference type="AlphaFoldDB" id="A0A059E4N2"/>
<dbReference type="PROSITE" id="PS51379">
    <property type="entry name" value="4FE4S_FER_2"/>
    <property type="match status" value="1"/>
</dbReference>
<feature type="transmembrane region" description="Helical" evidence="8">
    <location>
        <begin position="98"/>
        <end position="119"/>
    </location>
</feature>
<dbReference type="eggNOG" id="COG0348">
    <property type="taxonomic scope" value="Bacteria"/>
</dbReference>
<dbReference type="InterPro" id="IPR032879">
    <property type="entry name" value="FixG_C"/>
</dbReference>
<evidence type="ECO:0000256" key="5">
    <source>
        <dbReference type="ARBA" id="ARBA00023004"/>
    </source>
</evidence>
<organism evidence="10 11">
    <name type="scientific">Hyphomonas atlantica</name>
    <dbReference type="NCBI Taxonomy" id="1280948"/>
    <lineage>
        <taxon>Bacteria</taxon>
        <taxon>Pseudomonadati</taxon>
        <taxon>Pseudomonadota</taxon>
        <taxon>Alphaproteobacteria</taxon>
        <taxon>Hyphomonadales</taxon>
        <taxon>Hyphomonadaceae</taxon>
        <taxon>Hyphomonas</taxon>
    </lineage>
</organism>
<feature type="transmembrane region" description="Helical" evidence="8">
    <location>
        <begin position="353"/>
        <end position="371"/>
    </location>
</feature>
<dbReference type="InterPro" id="IPR009051">
    <property type="entry name" value="Helical_ferredxn"/>
</dbReference>
<name>A0A059E4N2_9PROT</name>
<feature type="transmembrane region" description="Helical" evidence="8">
    <location>
        <begin position="172"/>
        <end position="189"/>
    </location>
</feature>
<feature type="region of interest" description="Disordered" evidence="7">
    <location>
        <begin position="1"/>
        <end position="23"/>
    </location>
</feature>
<evidence type="ECO:0000256" key="2">
    <source>
        <dbReference type="ARBA" id="ARBA00022485"/>
    </source>
</evidence>
<keyword evidence="2" id="KW-0004">4Fe-4S</keyword>
<dbReference type="PANTHER" id="PTHR30176:SF3">
    <property type="entry name" value="FERREDOXIN-TYPE PROTEIN NAPH"/>
    <property type="match status" value="1"/>
</dbReference>
<dbReference type="SUPFAM" id="SSF54862">
    <property type="entry name" value="4Fe-4S ferredoxins"/>
    <property type="match status" value="1"/>
</dbReference>
<dbReference type="Pfam" id="PF11614">
    <property type="entry name" value="FixG_C"/>
    <property type="match status" value="1"/>
</dbReference>
<dbReference type="NCBIfam" id="TIGR02745">
    <property type="entry name" value="ccoG_rdxA_fixG"/>
    <property type="match status" value="1"/>
</dbReference>
<keyword evidence="6" id="KW-0411">Iron-sulfur</keyword>
<dbReference type="InterPro" id="IPR013783">
    <property type="entry name" value="Ig-like_fold"/>
</dbReference>
<dbReference type="InterPro" id="IPR017896">
    <property type="entry name" value="4Fe4S_Fe-S-bd"/>
</dbReference>
<proteinExistence type="predicted"/>
<evidence type="ECO:0000256" key="4">
    <source>
        <dbReference type="ARBA" id="ARBA00022982"/>
    </source>
</evidence>
<feature type="transmembrane region" description="Helical" evidence="8">
    <location>
        <begin position="45"/>
        <end position="64"/>
    </location>
</feature>